<name>A0ABW5X094_9FLAO</name>
<comment type="subcellular location">
    <subcellularLocation>
        <location evidence="1">Periplasm</location>
    </subcellularLocation>
</comment>
<dbReference type="PANTHER" id="PTHR30024">
    <property type="entry name" value="ALIPHATIC SULFONATES-BINDING PROTEIN-RELATED"/>
    <property type="match status" value="1"/>
</dbReference>
<evidence type="ECO:0000256" key="3">
    <source>
        <dbReference type="ARBA" id="ARBA00022729"/>
    </source>
</evidence>
<dbReference type="Pfam" id="PF22384">
    <property type="entry name" value="PBP2_Ca3427_like"/>
    <property type="match status" value="1"/>
</dbReference>
<dbReference type="EMBL" id="JBHUOJ010000001">
    <property type="protein sequence ID" value="MFD2831722.1"/>
    <property type="molecule type" value="Genomic_DNA"/>
</dbReference>
<feature type="domain" description="Ca3427-like PBP 2" evidence="4">
    <location>
        <begin position="91"/>
        <end position="179"/>
    </location>
</feature>
<proteinExistence type="inferred from homology"/>
<dbReference type="SUPFAM" id="SSF53850">
    <property type="entry name" value="Periplasmic binding protein-like II"/>
    <property type="match status" value="1"/>
</dbReference>
<gene>
    <name evidence="5" type="ORF">ACFSYS_00390</name>
</gene>
<accession>A0ABW5X094</accession>
<dbReference type="InterPro" id="IPR054364">
    <property type="entry name" value="Ca3427-like_PBP2"/>
</dbReference>
<evidence type="ECO:0000313" key="5">
    <source>
        <dbReference type="EMBL" id="MFD2831722.1"/>
    </source>
</evidence>
<dbReference type="Proteomes" id="UP001597438">
    <property type="component" value="Unassembled WGS sequence"/>
</dbReference>
<dbReference type="Gene3D" id="3.40.190.10">
    <property type="entry name" value="Periplasmic binding protein-like II"/>
    <property type="match status" value="2"/>
</dbReference>
<comment type="similarity">
    <text evidence="2">Belongs to the bacterial solute-binding protein SsuA/TauA family.</text>
</comment>
<evidence type="ECO:0000256" key="1">
    <source>
        <dbReference type="ARBA" id="ARBA00004418"/>
    </source>
</evidence>
<evidence type="ECO:0000256" key="2">
    <source>
        <dbReference type="ARBA" id="ARBA00010742"/>
    </source>
</evidence>
<sequence length="284" mass="32408">MKTIRVAGVPEHFNLPWHIANENNHFSDAGINLEWIDVPQGTGAMCRALRENHTDVAVILTEGITRDIINGNESRIIQNFIKSPLIWGIHVAAGSEFTKLADLENTKAAISRKGSGSHLMAYVNAENEGWNIDDLQFEIVNNLDGAIKALQNNTAQYFMWEHFTTKPLVDNGTFRRLGDCPTPWPCFVIAARKNFIKNEPEALKRVLSILNAESRNFKNKTGVVGLLAKRYGQKMEDIRKWLKITEWSQQQISKQDIYKVQEQLMRLKLIDRKVDYLDIIHNLA</sequence>
<evidence type="ECO:0000313" key="6">
    <source>
        <dbReference type="Proteomes" id="UP001597438"/>
    </source>
</evidence>
<organism evidence="5 6">
    <name type="scientific">Christiangramia antarctica</name>
    <dbReference type="NCBI Taxonomy" id="2058158"/>
    <lineage>
        <taxon>Bacteria</taxon>
        <taxon>Pseudomonadati</taxon>
        <taxon>Bacteroidota</taxon>
        <taxon>Flavobacteriia</taxon>
        <taxon>Flavobacteriales</taxon>
        <taxon>Flavobacteriaceae</taxon>
        <taxon>Christiangramia</taxon>
    </lineage>
</organism>
<dbReference type="CDD" id="cd13637">
    <property type="entry name" value="PBP2_Ca3427_like"/>
    <property type="match status" value="1"/>
</dbReference>
<evidence type="ECO:0000259" key="4">
    <source>
        <dbReference type="Pfam" id="PF22384"/>
    </source>
</evidence>
<reference evidence="6" key="1">
    <citation type="journal article" date="2019" name="Int. J. Syst. Evol. Microbiol.">
        <title>The Global Catalogue of Microorganisms (GCM) 10K type strain sequencing project: providing services to taxonomists for standard genome sequencing and annotation.</title>
        <authorList>
            <consortium name="The Broad Institute Genomics Platform"/>
            <consortium name="The Broad Institute Genome Sequencing Center for Infectious Disease"/>
            <person name="Wu L."/>
            <person name="Ma J."/>
        </authorList>
    </citation>
    <scope>NUCLEOTIDE SEQUENCE [LARGE SCALE GENOMIC DNA]</scope>
    <source>
        <strain evidence="6">KCTC 52925</strain>
    </source>
</reference>
<keyword evidence="6" id="KW-1185">Reference proteome</keyword>
<comment type="caution">
    <text evidence="5">The sequence shown here is derived from an EMBL/GenBank/DDBJ whole genome shotgun (WGS) entry which is preliminary data.</text>
</comment>
<dbReference type="RefSeq" id="WP_251741503.1">
    <property type="nucleotide sequence ID" value="NZ_JBHUOJ010000001.1"/>
</dbReference>
<protein>
    <submittedName>
        <fullName evidence="5">Substrate-binding domain-containing protein</fullName>
    </submittedName>
</protein>
<keyword evidence="3" id="KW-0732">Signal</keyword>
<dbReference type="PANTHER" id="PTHR30024:SF47">
    <property type="entry name" value="TAURINE-BINDING PERIPLASMIC PROTEIN"/>
    <property type="match status" value="1"/>
</dbReference>